<name>A0ACD1GXU8_9EURO</name>
<proteinExistence type="predicted"/>
<dbReference type="Proteomes" id="UP000249661">
    <property type="component" value="Unassembled WGS sequence"/>
</dbReference>
<protein>
    <submittedName>
        <fullName evidence="1">Uncharacterized protein</fullName>
    </submittedName>
</protein>
<accession>A0ACD1GXU8</accession>
<dbReference type="EMBL" id="KZ824984">
    <property type="protein sequence ID" value="RAH66302.1"/>
    <property type="molecule type" value="Genomic_DNA"/>
</dbReference>
<reference evidence="1" key="1">
    <citation type="submission" date="2018-02" db="EMBL/GenBank/DDBJ databases">
        <title>The genomes of Aspergillus section Nigri reveals drivers in fungal speciation.</title>
        <authorList>
            <consortium name="DOE Joint Genome Institute"/>
            <person name="Vesth T.C."/>
            <person name="Nybo J."/>
            <person name="Theobald S."/>
            <person name="Brandl J."/>
            <person name="Frisvad J.C."/>
            <person name="Nielsen K.F."/>
            <person name="Lyhne E.K."/>
            <person name="Kogle M.E."/>
            <person name="Kuo A."/>
            <person name="Riley R."/>
            <person name="Clum A."/>
            <person name="Nolan M."/>
            <person name="Lipzen A."/>
            <person name="Salamov A."/>
            <person name="Henrissat B."/>
            <person name="Wiebenga A."/>
            <person name="De vries R.P."/>
            <person name="Grigoriev I.V."/>
            <person name="Mortensen U.H."/>
            <person name="Andersen M.R."/>
            <person name="Baker S.E."/>
        </authorList>
    </citation>
    <scope>NUCLEOTIDE SEQUENCE</scope>
    <source>
        <strain evidence="1">CBS 121060</strain>
    </source>
</reference>
<keyword evidence="2" id="KW-1185">Reference proteome</keyword>
<sequence length="72" mass="8062">MSTSVSSFTIFTHTLLPSFFHLHQAPSRPSSSTRPAIPSAIPSTRTESSKAQQYHHHKKQPPDQVSPHHIYS</sequence>
<gene>
    <name evidence="1" type="ORF">BO66DRAFT_188173</name>
</gene>
<evidence type="ECO:0000313" key="2">
    <source>
        <dbReference type="Proteomes" id="UP000249661"/>
    </source>
</evidence>
<organism evidence="1 2">
    <name type="scientific">Aspergillus aculeatinus CBS 121060</name>
    <dbReference type="NCBI Taxonomy" id="1448322"/>
    <lineage>
        <taxon>Eukaryota</taxon>
        <taxon>Fungi</taxon>
        <taxon>Dikarya</taxon>
        <taxon>Ascomycota</taxon>
        <taxon>Pezizomycotina</taxon>
        <taxon>Eurotiomycetes</taxon>
        <taxon>Eurotiomycetidae</taxon>
        <taxon>Eurotiales</taxon>
        <taxon>Aspergillaceae</taxon>
        <taxon>Aspergillus</taxon>
        <taxon>Aspergillus subgen. Circumdati</taxon>
    </lineage>
</organism>
<evidence type="ECO:0000313" key="1">
    <source>
        <dbReference type="EMBL" id="RAH66302.1"/>
    </source>
</evidence>